<evidence type="ECO:0000313" key="2">
    <source>
        <dbReference type="Proteomes" id="UP000735302"/>
    </source>
</evidence>
<evidence type="ECO:0000313" key="1">
    <source>
        <dbReference type="EMBL" id="GFN88730.1"/>
    </source>
</evidence>
<dbReference type="Proteomes" id="UP000735302">
    <property type="component" value="Unassembled WGS sequence"/>
</dbReference>
<accession>A0AAV3YNB1</accession>
<proteinExistence type="predicted"/>
<reference evidence="1 2" key="1">
    <citation type="journal article" date="2021" name="Elife">
        <title>Chloroplast acquisition without the gene transfer in kleptoplastic sea slugs, Plakobranchus ocellatus.</title>
        <authorList>
            <person name="Maeda T."/>
            <person name="Takahashi S."/>
            <person name="Yoshida T."/>
            <person name="Shimamura S."/>
            <person name="Takaki Y."/>
            <person name="Nagai Y."/>
            <person name="Toyoda A."/>
            <person name="Suzuki Y."/>
            <person name="Arimoto A."/>
            <person name="Ishii H."/>
            <person name="Satoh N."/>
            <person name="Nishiyama T."/>
            <person name="Hasebe M."/>
            <person name="Maruyama T."/>
            <person name="Minagawa J."/>
            <person name="Obokata J."/>
            <person name="Shigenobu S."/>
        </authorList>
    </citation>
    <scope>NUCLEOTIDE SEQUENCE [LARGE SCALE GENOMIC DNA]</scope>
</reference>
<organism evidence="1 2">
    <name type="scientific">Plakobranchus ocellatus</name>
    <dbReference type="NCBI Taxonomy" id="259542"/>
    <lineage>
        <taxon>Eukaryota</taxon>
        <taxon>Metazoa</taxon>
        <taxon>Spiralia</taxon>
        <taxon>Lophotrochozoa</taxon>
        <taxon>Mollusca</taxon>
        <taxon>Gastropoda</taxon>
        <taxon>Heterobranchia</taxon>
        <taxon>Euthyneura</taxon>
        <taxon>Panpulmonata</taxon>
        <taxon>Sacoglossa</taxon>
        <taxon>Placobranchoidea</taxon>
        <taxon>Plakobranchidae</taxon>
        <taxon>Plakobranchus</taxon>
    </lineage>
</organism>
<name>A0AAV3YNB1_9GAST</name>
<comment type="caution">
    <text evidence="1">The sequence shown here is derived from an EMBL/GenBank/DDBJ whole genome shotgun (WGS) entry which is preliminary data.</text>
</comment>
<sequence>MCRSRNVACYREGGQHTAGLRLLGHLSGQGLGGRARTCYRRIPADLRADSLSTLPPSPYSSGNIATCSTENEKTLLPNRNVLDKVEKPNLFIALRQNT</sequence>
<protein>
    <submittedName>
        <fullName evidence="1">Uncharacterized protein</fullName>
    </submittedName>
</protein>
<dbReference type="AlphaFoldDB" id="A0AAV3YNB1"/>
<dbReference type="EMBL" id="BLXT01001881">
    <property type="protein sequence ID" value="GFN88730.1"/>
    <property type="molecule type" value="Genomic_DNA"/>
</dbReference>
<keyword evidence="2" id="KW-1185">Reference proteome</keyword>
<gene>
    <name evidence="1" type="ORF">PoB_001523600</name>
</gene>